<dbReference type="Proteomes" id="UP000637267">
    <property type="component" value="Unassembled WGS sequence"/>
</dbReference>
<sequence>MTPLQQSYFRKAVEHLYAWPEDFDRLNPAMVAIAQLSGSGVGHYVAIDLLSRQVTESCITIAALVKADTEYREYFGTIDPRVAWYLTGEPAQWRCDQDRYGLSFVRQNEFYNDFMMRHGFCRTTATVMRRTEKLAECMVLVRAMDAPDYNATSLQLLGCISSHMVRAAHLRARLHELHAQQAAAAQTMAILPFGALWLDERGLVCWMNAAARCCLALADGVAIRQDKLYAVNHNADRQLQLVLRRSLWATPRTGQALRVPRQQGQGTLLLSVLPMTRPADEALGAVGTGPCALVIIQDTAMRAQPQPQMLGQMFGLTPAEARLAQALLDNTTVEEFASAHEVSRTTVRTHLAHLFAKTGTSRQAELVRMLGLVSSILPAGESMSRWLS</sequence>
<evidence type="ECO:0000313" key="2">
    <source>
        <dbReference type="EMBL" id="GGP21097.1"/>
    </source>
</evidence>
<dbReference type="SMART" id="SM00421">
    <property type="entry name" value="HTH_LUXR"/>
    <property type="match status" value="1"/>
</dbReference>
<evidence type="ECO:0000313" key="3">
    <source>
        <dbReference type="Proteomes" id="UP000637267"/>
    </source>
</evidence>
<feature type="domain" description="HTH luxR-type" evidence="1">
    <location>
        <begin position="313"/>
        <end position="370"/>
    </location>
</feature>
<comment type="caution">
    <text evidence="2">The sequence shown here is derived from an EMBL/GenBank/DDBJ whole genome shotgun (WGS) entry which is preliminary data.</text>
</comment>
<dbReference type="RefSeq" id="WP_188704061.1">
    <property type="nucleotide sequence ID" value="NZ_BMLX01000002.1"/>
</dbReference>
<evidence type="ECO:0000259" key="1">
    <source>
        <dbReference type="SMART" id="SM00421"/>
    </source>
</evidence>
<accession>A0ABQ2P958</accession>
<keyword evidence="3" id="KW-1185">Reference proteome</keyword>
<dbReference type="SUPFAM" id="SSF46894">
    <property type="entry name" value="C-terminal effector domain of the bipartite response regulators"/>
    <property type="match status" value="1"/>
</dbReference>
<dbReference type="Gene3D" id="1.10.10.10">
    <property type="entry name" value="Winged helix-like DNA-binding domain superfamily/Winged helix DNA-binding domain"/>
    <property type="match status" value="1"/>
</dbReference>
<proteinExistence type="predicted"/>
<dbReference type="InterPro" id="IPR000792">
    <property type="entry name" value="Tscrpt_reg_LuxR_C"/>
</dbReference>
<dbReference type="InterPro" id="IPR016032">
    <property type="entry name" value="Sig_transdc_resp-reg_C-effctor"/>
</dbReference>
<name>A0ABQ2P958_9NEIS</name>
<dbReference type="EMBL" id="BMLX01000002">
    <property type="protein sequence ID" value="GGP21097.1"/>
    <property type="molecule type" value="Genomic_DNA"/>
</dbReference>
<reference evidence="3" key="1">
    <citation type="journal article" date="2019" name="Int. J. Syst. Evol. Microbiol.">
        <title>The Global Catalogue of Microorganisms (GCM) 10K type strain sequencing project: providing services to taxonomists for standard genome sequencing and annotation.</title>
        <authorList>
            <consortium name="The Broad Institute Genomics Platform"/>
            <consortium name="The Broad Institute Genome Sequencing Center for Infectious Disease"/>
            <person name="Wu L."/>
            <person name="Ma J."/>
        </authorList>
    </citation>
    <scope>NUCLEOTIDE SEQUENCE [LARGE SCALE GENOMIC DNA]</scope>
    <source>
        <strain evidence="3">CGMCC 1.8859</strain>
    </source>
</reference>
<gene>
    <name evidence="2" type="ORF">GCM10010970_18780</name>
</gene>
<dbReference type="InterPro" id="IPR036388">
    <property type="entry name" value="WH-like_DNA-bd_sf"/>
</dbReference>
<organism evidence="2 3">
    <name type="scientific">Silvimonas iriomotensis</name>
    <dbReference type="NCBI Taxonomy" id="449662"/>
    <lineage>
        <taxon>Bacteria</taxon>
        <taxon>Pseudomonadati</taxon>
        <taxon>Pseudomonadota</taxon>
        <taxon>Betaproteobacteria</taxon>
        <taxon>Neisseriales</taxon>
        <taxon>Chitinibacteraceae</taxon>
        <taxon>Silvimonas</taxon>
    </lineage>
</organism>
<protein>
    <recommendedName>
        <fullName evidence="1">HTH luxR-type domain-containing protein</fullName>
    </recommendedName>
</protein>